<organism evidence="1 2">
    <name type="scientific">Oceanicola granulosus (strain ATCC BAA-861 / DSM 15982 / KCTC 12143 / HTCC2516)</name>
    <dbReference type="NCBI Taxonomy" id="314256"/>
    <lineage>
        <taxon>Bacteria</taxon>
        <taxon>Pseudomonadati</taxon>
        <taxon>Pseudomonadota</taxon>
        <taxon>Alphaproteobacteria</taxon>
        <taxon>Rhodobacterales</taxon>
        <taxon>Roseobacteraceae</taxon>
        <taxon>Oceanicola</taxon>
    </lineage>
</organism>
<dbReference type="EMBL" id="AAOT01000026">
    <property type="protein sequence ID" value="EAR50550.1"/>
    <property type="molecule type" value="Genomic_DNA"/>
</dbReference>
<keyword evidence="2" id="KW-1185">Reference proteome</keyword>
<dbReference type="OrthoDB" id="9970702at2"/>
<keyword evidence="1" id="KW-0808">Transferase</keyword>
<evidence type="ECO:0000313" key="2">
    <source>
        <dbReference type="Proteomes" id="UP000003635"/>
    </source>
</evidence>
<accession>Q2CD26</accession>
<dbReference type="GO" id="GO:0003852">
    <property type="term" value="F:2-isopropylmalate synthase activity"/>
    <property type="evidence" value="ECO:0007669"/>
    <property type="project" value="UniProtKB-EC"/>
</dbReference>
<evidence type="ECO:0000313" key="1">
    <source>
        <dbReference type="EMBL" id="EAR50550.1"/>
    </source>
</evidence>
<dbReference type="RefSeq" id="WP_007254408.1">
    <property type="nucleotide sequence ID" value="NZ_CH724107.1"/>
</dbReference>
<proteinExistence type="predicted"/>
<dbReference type="EC" id="2.3.3.13" evidence="1"/>
<gene>
    <name evidence="1" type="ORF">OG2516_04401</name>
</gene>
<dbReference type="AlphaFoldDB" id="Q2CD26"/>
<sequence>MRLALLPLLLAACAAPPPEGDHVRFRTGGGFMGLTEGTIYEGDVAVLSETEPGGPAVTRRRELPAGSYAEARALAEAGFAEALARKAALVDPPVCPTDMGVTLVSVDPPIAGRDRVAEGCGEAGVAGLIDRLGAIAAR</sequence>
<dbReference type="Proteomes" id="UP000003635">
    <property type="component" value="Unassembled WGS sequence"/>
</dbReference>
<protein>
    <submittedName>
        <fullName evidence="1">2-isopropylmalate synthase</fullName>
        <ecNumber evidence="1">2.3.3.13</ecNumber>
    </submittedName>
</protein>
<comment type="caution">
    <text evidence="1">The sequence shown here is derived from an EMBL/GenBank/DDBJ whole genome shotgun (WGS) entry which is preliminary data.</text>
</comment>
<keyword evidence="1" id="KW-0012">Acyltransferase</keyword>
<dbReference type="STRING" id="314256.OG2516_04401"/>
<name>Q2CD26_OCEGH</name>
<dbReference type="HOGENOM" id="CLU_1853153_0_0_5"/>
<reference evidence="1 2" key="1">
    <citation type="journal article" date="2010" name="J. Bacteriol.">
        <title>Genome sequences of Oceanicola granulosus HTCC2516(T) and Oceanicola batsensis HTCC2597(TDelta).</title>
        <authorList>
            <person name="Thrash J.C."/>
            <person name="Cho J.C."/>
            <person name="Vergin K.L."/>
            <person name="Giovannoni S.J."/>
        </authorList>
    </citation>
    <scope>NUCLEOTIDE SEQUENCE [LARGE SCALE GENOMIC DNA]</scope>
    <source>
        <strain evidence="2">ATCC BAA-861 / DSM 15982 / KCTC 12143 / HTCC2516</strain>
    </source>
</reference>